<dbReference type="InterPro" id="IPR033417">
    <property type="entry name" value="CHASE8"/>
</dbReference>
<dbReference type="SUPFAM" id="SSF55073">
    <property type="entry name" value="Nucleotide cyclase"/>
    <property type="match status" value="1"/>
</dbReference>
<dbReference type="EMBL" id="RDQO01000001">
    <property type="protein sequence ID" value="RMX08035.1"/>
    <property type="molecule type" value="Genomic_DNA"/>
</dbReference>
<dbReference type="FunFam" id="3.30.70.270:FF:000001">
    <property type="entry name" value="Diguanylate cyclase domain protein"/>
    <property type="match status" value="1"/>
</dbReference>
<dbReference type="Gene3D" id="3.30.70.270">
    <property type="match status" value="1"/>
</dbReference>
<evidence type="ECO:0000313" key="5">
    <source>
        <dbReference type="Proteomes" id="UP000278006"/>
    </source>
</evidence>
<keyword evidence="1" id="KW-0472">Membrane</keyword>
<dbReference type="Pfam" id="PF17152">
    <property type="entry name" value="CHASE8"/>
    <property type="match status" value="1"/>
</dbReference>
<evidence type="ECO:0000313" key="4">
    <source>
        <dbReference type="EMBL" id="RMX08035.1"/>
    </source>
</evidence>
<feature type="domain" description="HAMP" evidence="2">
    <location>
        <begin position="184"/>
        <end position="237"/>
    </location>
</feature>
<dbReference type="PROSITE" id="PS50887">
    <property type="entry name" value="GGDEF"/>
    <property type="match status" value="1"/>
</dbReference>
<name>A0A3M6QYE8_9BURK</name>
<dbReference type="AlphaFoldDB" id="A0A3M6QYE8"/>
<organism evidence="4 5">
    <name type="scientific">Corticibacter populi</name>
    <dbReference type="NCBI Taxonomy" id="1550736"/>
    <lineage>
        <taxon>Bacteria</taxon>
        <taxon>Pseudomonadati</taxon>
        <taxon>Pseudomonadota</taxon>
        <taxon>Betaproteobacteria</taxon>
        <taxon>Burkholderiales</taxon>
        <taxon>Comamonadaceae</taxon>
        <taxon>Corticibacter</taxon>
    </lineage>
</organism>
<protein>
    <submittedName>
        <fullName evidence="4">Diguanylate cyclase</fullName>
    </submittedName>
</protein>
<dbReference type="Gene3D" id="6.10.340.10">
    <property type="match status" value="1"/>
</dbReference>
<dbReference type="CDD" id="cd01949">
    <property type="entry name" value="GGDEF"/>
    <property type="match status" value="1"/>
</dbReference>
<dbReference type="InterPro" id="IPR003660">
    <property type="entry name" value="HAMP_dom"/>
</dbReference>
<keyword evidence="1" id="KW-0812">Transmembrane</keyword>
<feature type="domain" description="GGDEF" evidence="3">
    <location>
        <begin position="280"/>
        <end position="413"/>
    </location>
</feature>
<evidence type="ECO:0000259" key="2">
    <source>
        <dbReference type="PROSITE" id="PS50885"/>
    </source>
</evidence>
<dbReference type="GO" id="GO:0003824">
    <property type="term" value="F:catalytic activity"/>
    <property type="evidence" value="ECO:0007669"/>
    <property type="project" value="UniProtKB-ARBA"/>
</dbReference>
<gene>
    <name evidence="4" type="ORF">D8I35_02605</name>
</gene>
<evidence type="ECO:0000256" key="1">
    <source>
        <dbReference type="SAM" id="Phobius"/>
    </source>
</evidence>
<keyword evidence="1" id="KW-1133">Transmembrane helix</keyword>
<dbReference type="Proteomes" id="UP000278006">
    <property type="component" value="Unassembled WGS sequence"/>
</dbReference>
<dbReference type="PROSITE" id="PS50885">
    <property type="entry name" value="HAMP"/>
    <property type="match status" value="1"/>
</dbReference>
<comment type="caution">
    <text evidence="4">The sequence shown here is derived from an EMBL/GenBank/DDBJ whole genome shotgun (WGS) entry which is preliminary data.</text>
</comment>
<dbReference type="InterPro" id="IPR052163">
    <property type="entry name" value="DGC-Regulatory_Protein"/>
</dbReference>
<evidence type="ECO:0000259" key="3">
    <source>
        <dbReference type="PROSITE" id="PS50887"/>
    </source>
</evidence>
<dbReference type="PANTHER" id="PTHR46663">
    <property type="entry name" value="DIGUANYLATE CYCLASE DGCT-RELATED"/>
    <property type="match status" value="1"/>
</dbReference>
<dbReference type="InterPro" id="IPR043128">
    <property type="entry name" value="Rev_trsase/Diguanyl_cyclase"/>
</dbReference>
<dbReference type="PANTHER" id="PTHR46663:SF2">
    <property type="entry name" value="GGDEF DOMAIN-CONTAINING PROTEIN"/>
    <property type="match status" value="1"/>
</dbReference>
<dbReference type="RefSeq" id="WP_122226158.1">
    <property type="nucleotide sequence ID" value="NZ_RDQO01000001.1"/>
</dbReference>
<dbReference type="OrthoDB" id="9812260at2"/>
<keyword evidence="5" id="KW-1185">Reference proteome</keyword>
<dbReference type="InterPro" id="IPR029787">
    <property type="entry name" value="Nucleotide_cyclase"/>
</dbReference>
<dbReference type="SMART" id="SM00267">
    <property type="entry name" value="GGDEF"/>
    <property type="match status" value="1"/>
</dbReference>
<feature type="transmembrane region" description="Helical" evidence="1">
    <location>
        <begin position="152"/>
        <end position="178"/>
    </location>
</feature>
<feature type="transmembrane region" description="Helical" evidence="1">
    <location>
        <begin position="28"/>
        <end position="48"/>
    </location>
</feature>
<dbReference type="InterPro" id="IPR000160">
    <property type="entry name" value="GGDEF_dom"/>
</dbReference>
<reference evidence="4 5" key="1">
    <citation type="submission" date="2018-10" db="EMBL/GenBank/DDBJ databases">
        <title>Draft genome of Cortibacter populi DSM10536.</title>
        <authorList>
            <person name="Bernier A.-M."/>
            <person name="Bernard K."/>
        </authorList>
    </citation>
    <scope>NUCLEOTIDE SEQUENCE [LARGE SCALE GENOMIC DNA]</scope>
    <source>
        <strain evidence="4 5">DSM 105136</strain>
    </source>
</reference>
<dbReference type="NCBIfam" id="TIGR00254">
    <property type="entry name" value="GGDEF"/>
    <property type="match status" value="1"/>
</dbReference>
<sequence length="425" mass="46990">MNGLTKQQERAGHGIRLRDLLRSTQIRGIMLVVLATGFCLTLAALWTITRYANNNLELLGRTLAYNLEAPLVFNDAVAVQSILDTLATQEDLSYVRVQNADGTELGQSRNDTPVAVFMDHIANLLLEQPLHMQVTHAGEVVGALELRMQGRVLVQFLLAGGGLILLWLVLGVLMAACVSARLQQRISRPLDVLSEATRQITWSRNFAGRVPNSPILEFNELTKDINKLVAQVQQWHELVLHEKAELEHRADHDALTGLANRSRFEVAMQKALLHAMRQRGHFALLFLDCDGFKSINDSFGHAAGDQVLKKIAKRLQNSLRDDDQIIRLGGDEFAVVIGSIRSEQDVVRVAEKILVRMAAPIFLENAVLIDLTISIGIALYPQHGDNTQTLSKAADQAMYQAKRQRLGYALPEPGQAHMAAAGSVM</sequence>
<dbReference type="GO" id="GO:0016020">
    <property type="term" value="C:membrane"/>
    <property type="evidence" value="ECO:0007669"/>
    <property type="project" value="InterPro"/>
</dbReference>
<accession>A0A3M6QYE8</accession>
<dbReference type="Pfam" id="PF00990">
    <property type="entry name" value="GGDEF"/>
    <property type="match status" value="1"/>
</dbReference>
<dbReference type="GO" id="GO:0007165">
    <property type="term" value="P:signal transduction"/>
    <property type="evidence" value="ECO:0007669"/>
    <property type="project" value="InterPro"/>
</dbReference>
<dbReference type="SMART" id="SM00304">
    <property type="entry name" value="HAMP"/>
    <property type="match status" value="1"/>
</dbReference>
<proteinExistence type="predicted"/>